<dbReference type="Pfam" id="PF00531">
    <property type="entry name" value="Death"/>
    <property type="match status" value="1"/>
</dbReference>
<accession>A0A1S3IJW6</accession>
<gene>
    <name evidence="15" type="primary">LOC106165008</name>
</gene>
<dbReference type="SUPFAM" id="SSF57586">
    <property type="entry name" value="TNF receptor-like"/>
    <property type="match status" value="2"/>
</dbReference>
<dbReference type="PANTHER" id="PTHR23097:SF181">
    <property type="entry name" value="CASPASE-8-LIKE"/>
    <property type="match status" value="1"/>
</dbReference>
<dbReference type="InterPro" id="IPR000488">
    <property type="entry name" value="Death_dom"/>
</dbReference>
<feature type="domain" description="TNFR-Cys" evidence="13">
    <location>
        <begin position="63"/>
        <end position="106"/>
    </location>
</feature>
<dbReference type="InterPro" id="IPR011029">
    <property type="entry name" value="DEATH-like_dom_sf"/>
</dbReference>
<sequence length="493" mass="54502">MAACGISFRSLSLFIAVCVQVSNLTVAEQRHYETVSGLVCDACQPGTHLLADCTETTPTRCEACVPQLTFSTQYNAAPYCQPCSIGCHGYAEEQVANCTVTSDRVCGCKEGYYRWQHWGNCQRHTPCRLGFGVKQLGSRENNTQCEKCRHGYYSDHVSLTQKCRKHTDCSALGLVEMRAGSRFSDVQCGPCPTDGNITDHTAATSGVTVDPGVEGQTTTFGFDLGTVRNNITNFTIDSVLESPESLHGALGGVGIGAGLVIIGLLFAAYCWCRKNKTDGKERFPQSSEEKHPPCSEDSGDQEPAEVHHRKRTNGDKKKEKPKLRFQLPNEMDPVLNNNNNGEVSITIPPTPPPQTKSEVLHGQERGTLRKRSSNTSLEEIKGNLMRDVFAHLSRNLGHKWKMFMRKLKNGLSDADLEVLEADIPNNMVERAYQAMVKWFRRNPFEDLSTLVTALEDPVVGKTDLADYIRDKYRTSGFLSIEADALPVCQPQPS</sequence>
<feature type="compositionally biased region" description="Basic and acidic residues" evidence="9">
    <location>
        <begin position="279"/>
        <end position="294"/>
    </location>
</feature>
<feature type="region of interest" description="Disordered" evidence="9">
    <location>
        <begin position="279"/>
        <end position="374"/>
    </location>
</feature>
<evidence type="ECO:0000256" key="6">
    <source>
        <dbReference type="ARBA" id="ARBA00023157"/>
    </source>
</evidence>
<feature type="chain" id="PRO_5010171655" evidence="11">
    <location>
        <begin position="28"/>
        <end position="493"/>
    </location>
</feature>
<evidence type="ECO:0000259" key="12">
    <source>
        <dbReference type="PROSITE" id="PS50017"/>
    </source>
</evidence>
<feature type="domain" description="Death" evidence="12">
    <location>
        <begin position="385"/>
        <end position="456"/>
    </location>
</feature>
<organism evidence="14 15">
    <name type="scientific">Lingula anatina</name>
    <name type="common">Brachiopod</name>
    <name type="synonym">Lingula unguis</name>
    <dbReference type="NCBI Taxonomy" id="7574"/>
    <lineage>
        <taxon>Eukaryota</taxon>
        <taxon>Metazoa</taxon>
        <taxon>Spiralia</taxon>
        <taxon>Lophotrochozoa</taxon>
        <taxon>Brachiopoda</taxon>
        <taxon>Linguliformea</taxon>
        <taxon>Lingulata</taxon>
        <taxon>Lingulida</taxon>
        <taxon>Linguloidea</taxon>
        <taxon>Lingulidae</taxon>
        <taxon>Lingula</taxon>
    </lineage>
</organism>
<evidence type="ECO:0000256" key="5">
    <source>
        <dbReference type="ARBA" id="ARBA00022737"/>
    </source>
</evidence>
<keyword evidence="14" id="KW-1185">Reference proteome</keyword>
<feature type="signal peptide" evidence="11">
    <location>
        <begin position="1"/>
        <end position="27"/>
    </location>
</feature>
<evidence type="ECO:0000256" key="10">
    <source>
        <dbReference type="SAM" id="Phobius"/>
    </source>
</evidence>
<keyword evidence="10" id="KW-1133">Transmembrane helix</keyword>
<evidence type="ECO:0000256" key="8">
    <source>
        <dbReference type="PROSITE-ProRule" id="PRU00206"/>
    </source>
</evidence>
<comment type="subcellular location">
    <subcellularLocation>
        <location evidence="1">Secreted</location>
    </subcellularLocation>
</comment>
<feature type="repeat" description="TNFR-Cys" evidence="8">
    <location>
        <begin position="63"/>
        <end position="106"/>
    </location>
</feature>
<dbReference type="OrthoDB" id="10048028at2759"/>
<dbReference type="GO" id="GO:0006915">
    <property type="term" value="P:apoptotic process"/>
    <property type="evidence" value="ECO:0007669"/>
    <property type="project" value="UniProtKB-KW"/>
</dbReference>
<dbReference type="PROSITE" id="PS00652">
    <property type="entry name" value="TNFR_NGFR_1"/>
    <property type="match status" value="1"/>
</dbReference>
<feature type="transmembrane region" description="Helical" evidence="10">
    <location>
        <begin position="249"/>
        <end position="272"/>
    </location>
</feature>
<dbReference type="GeneID" id="106165008"/>
<dbReference type="InterPro" id="IPR052459">
    <property type="entry name" value="TNFRSF_decoy_receptor"/>
</dbReference>
<protein>
    <submittedName>
        <fullName evidence="15">Tumor necrosis factor receptor superfamily member 21</fullName>
    </submittedName>
</protein>
<dbReference type="KEGG" id="lak:106165008"/>
<evidence type="ECO:0000256" key="11">
    <source>
        <dbReference type="SAM" id="SignalP"/>
    </source>
</evidence>
<dbReference type="PANTHER" id="PTHR23097">
    <property type="entry name" value="TUMOR NECROSIS FACTOR RECEPTOR SUPERFAMILY MEMBER"/>
    <property type="match status" value="1"/>
</dbReference>
<dbReference type="SMART" id="SM00208">
    <property type="entry name" value="TNFR"/>
    <property type="match status" value="4"/>
</dbReference>
<dbReference type="PROSITE" id="PS50017">
    <property type="entry name" value="DEATH_DOMAIN"/>
    <property type="match status" value="1"/>
</dbReference>
<keyword evidence="7" id="KW-0325">Glycoprotein</keyword>
<evidence type="ECO:0000256" key="2">
    <source>
        <dbReference type="ARBA" id="ARBA00022525"/>
    </source>
</evidence>
<feature type="compositionally biased region" description="Basic and acidic residues" evidence="9">
    <location>
        <begin position="358"/>
        <end position="367"/>
    </location>
</feature>
<keyword evidence="5" id="KW-0677">Repeat</keyword>
<keyword evidence="15" id="KW-0675">Receptor</keyword>
<dbReference type="RefSeq" id="XP_013398530.1">
    <property type="nucleotide sequence ID" value="XM_013543076.1"/>
</dbReference>
<evidence type="ECO:0000256" key="9">
    <source>
        <dbReference type="SAM" id="MobiDB-lite"/>
    </source>
</evidence>
<evidence type="ECO:0000259" key="13">
    <source>
        <dbReference type="PROSITE" id="PS50050"/>
    </source>
</evidence>
<reference evidence="15" key="2">
    <citation type="submission" date="2025-08" db="UniProtKB">
        <authorList>
            <consortium name="RefSeq"/>
        </authorList>
    </citation>
    <scope>IDENTIFICATION</scope>
</reference>
<keyword evidence="4 11" id="KW-0732">Signal</keyword>
<dbReference type="PROSITE" id="PS50050">
    <property type="entry name" value="TNFR_NGFR_2"/>
    <property type="match status" value="1"/>
</dbReference>
<evidence type="ECO:0000313" key="14">
    <source>
        <dbReference type="Proteomes" id="UP000085678"/>
    </source>
</evidence>
<evidence type="ECO:0000256" key="1">
    <source>
        <dbReference type="ARBA" id="ARBA00004613"/>
    </source>
</evidence>
<dbReference type="Proteomes" id="UP000085678">
    <property type="component" value="Unplaced"/>
</dbReference>
<name>A0A1S3IJW6_LINAN</name>
<dbReference type="InParanoid" id="A0A1S3IJW6"/>
<dbReference type="SUPFAM" id="SSF47986">
    <property type="entry name" value="DEATH domain"/>
    <property type="match status" value="1"/>
</dbReference>
<dbReference type="CDD" id="cd01670">
    <property type="entry name" value="Death"/>
    <property type="match status" value="1"/>
</dbReference>
<evidence type="ECO:0000256" key="7">
    <source>
        <dbReference type="ARBA" id="ARBA00023180"/>
    </source>
</evidence>
<keyword evidence="2" id="KW-0964">Secreted</keyword>
<keyword evidence="3" id="KW-0053">Apoptosis</keyword>
<dbReference type="GO" id="GO:0005576">
    <property type="term" value="C:extracellular region"/>
    <property type="evidence" value="ECO:0007669"/>
    <property type="project" value="UniProtKB-SubCell"/>
</dbReference>
<evidence type="ECO:0000256" key="3">
    <source>
        <dbReference type="ARBA" id="ARBA00022703"/>
    </source>
</evidence>
<keyword evidence="6" id="KW-1015">Disulfide bond</keyword>
<keyword evidence="10" id="KW-0812">Transmembrane</keyword>
<dbReference type="InterPro" id="IPR001368">
    <property type="entry name" value="TNFR/NGFR_Cys_rich_reg"/>
</dbReference>
<evidence type="ECO:0000313" key="15">
    <source>
        <dbReference type="RefSeq" id="XP_013398530.1"/>
    </source>
</evidence>
<dbReference type="Gene3D" id="2.10.50.10">
    <property type="entry name" value="Tumor Necrosis Factor Receptor, subunit A, domain 2"/>
    <property type="match status" value="2"/>
</dbReference>
<keyword evidence="10" id="KW-0472">Membrane</keyword>
<dbReference type="Gene3D" id="1.10.533.10">
    <property type="entry name" value="Death Domain, Fas"/>
    <property type="match status" value="1"/>
</dbReference>
<dbReference type="Pfam" id="PF00020">
    <property type="entry name" value="TNFR_c6"/>
    <property type="match status" value="3"/>
</dbReference>
<evidence type="ECO:0000256" key="4">
    <source>
        <dbReference type="ARBA" id="ARBA00022729"/>
    </source>
</evidence>
<comment type="caution">
    <text evidence="8">Lacks conserved residue(s) required for the propagation of feature annotation.</text>
</comment>
<reference evidence="15" key="1">
    <citation type="journal article" date="2015" name="Nat. Commun.">
        <title>The Lingula genome provides insights into brachiopod evolution and the origin of phosphate biomineralization.</title>
        <authorList>
            <person name="Luo Y.J."/>
            <person name="Takeuchi T."/>
            <person name="Koyanagi R."/>
            <person name="Yamada L."/>
            <person name="Kanda M."/>
            <person name="Khalturina M."/>
            <person name="Fujie M."/>
            <person name="Yamasaki S.I."/>
            <person name="Endo K."/>
            <person name="Satoh N."/>
        </authorList>
    </citation>
    <scope>NUCLEOTIDE SEQUENCE</scope>
</reference>
<dbReference type="AlphaFoldDB" id="A0A1S3IJW6"/>
<proteinExistence type="predicted"/>
<dbReference type="GO" id="GO:0007165">
    <property type="term" value="P:signal transduction"/>
    <property type="evidence" value="ECO:0007669"/>
    <property type="project" value="InterPro"/>
</dbReference>